<feature type="transmembrane region" description="Helical" evidence="8">
    <location>
        <begin position="12"/>
        <end position="31"/>
    </location>
</feature>
<comment type="caution">
    <text evidence="10">The sequence shown here is derived from an EMBL/GenBank/DDBJ whole genome shotgun (WGS) entry which is preliminary data.</text>
</comment>
<feature type="transmembrane region" description="Helical" evidence="8">
    <location>
        <begin position="104"/>
        <end position="125"/>
    </location>
</feature>
<name>A0A2P6V7I0_9CHLO</name>
<feature type="transmembrane region" description="Helical" evidence="8">
    <location>
        <begin position="318"/>
        <end position="338"/>
    </location>
</feature>
<protein>
    <recommendedName>
        <fullName evidence="9">SH3b domain-containing protein</fullName>
    </recommendedName>
</protein>
<accession>A0A2P6V7I0</accession>
<dbReference type="SMART" id="SM00287">
    <property type="entry name" value="SH3b"/>
    <property type="match status" value="1"/>
</dbReference>
<feature type="compositionally biased region" description="Basic residues" evidence="7">
    <location>
        <begin position="52"/>
        <end position="63"/>
    </location>
</feature>
<evidence type="ECO:0000256" key="7">
    <source>
        <dbReference type="SAM" id="MobiDB-lite"/>
    </source>
</evidence>
<sequence length="566" mass="59239">MGASTSPVVHMLPAVLFSMAALWVALPLRWLTGLRCYYAAASKEGEAAARGGGRKVVKPRGRSARGGAAPSDDYDLGGAESLVVVPLSLPVAAQLTYRGALENLVFVSLLALCSLAFGLATERLLGWPASAMPPLLAFGLGFTSLFVLAQVDLLSPTTSPTNKALAVVWGVLGLSAALALHVLQPGGGRLLAWDLKRAAAAVGPLLNAAVKAAAEKATKKSLEASGAHVPTVVMPDSALQIALALAAAALAVLLFAPAQRFVRSYFLHMRPPEWGLDYVAPGALASAGLTLHLVLPLLSSLLWVRPMFQELFDLPDGVLVLVQAAALLTTAAAMAANLRPLLQRYLDRGLTGWYQLKHGSRAARGNKDDKRNLGELIRVHCQATNFLLGKAAVQALAPAALYLAFGLMLLHSALQPVEAGTLAAEAQALVESCVGFLAFWTGACWFSYSAGLLLPATMLPRSVALAACACLLLAASGRLPAAADARRGLLVDGGGPGCDTCRRVTGDGVRVRTDPCTDATVLGLLFKGDKVKHTCTTFFSSCGHDWAEVEHKGRTAYVADEFLKAC</sequence>
<dbReference type="OrthoDB" id="513183at2759"/>
<feature type="domain" description="SH3b" evidence="9">
    <location>
        <begin position="499"/>
        <end position="566"/>
    </location>
</feature>
<evidence type="ECO:0000256" key="5">
    <source>
        <dbReference type="ARBA" id="ARBA00023136"/>
    </source>
</evidence>
<proteinExistence type="inferred from homology"/>
<keyword evidence="5 8" id="KW-0472">Membrane</keyword>
<evidence type="ECO:0000256" key="8">
    <source>
        <dbReference type="SAM" id="Phobius"/>
    </source>
</evidence>
<feature type="transmembrane region" description="Helical" evidence="8">
    <location>
        <begin position="165"/>
        <end position="183"/>
    </location>
</feature>
<feature type="transmembrane region" description="Helical" evidence="8">
    <location>
        <begin position="395"/>
        <end position="414"/>
    </location>
</feature>
<feature type="transmembrane region" description="Helical" evidence="8">
    <location>
        <begin position="434"/>
        <end position="456"/>
    </location>
</feature>
<evidence type="ECO:0000256" key="3">
    <source>
        <dbReference type="ARBA" id="ARBA00022692"/>
    </source>
</evidence>
<evidence type="ECO:0000256" key="2">
    <source>
        <dbReference type="ARBA" id="ARBA00009706"/>
    </source>
</evidence>
<dbReference type="GO" id="GO:0016020">
    <property type="term" value="C:membrane"/>
    <property type="evidence" value="ECO:0007669"/>
    <property type="project" value="UniProtKB-SubCell"/>
</dbReference>
<evidence type="ECO:0000313" key="10">
    <source>
        <dbReference type="EMBL" id="PSC70042.1"/>
    </source>
</evidence>
<comment type="subcellular location">
    <subcellularLocation>
        <location evidence="1">Membrane</location>
        <topology evidence="1">Multi-pass membrane protein</topology>
    </subcellularLocation>
</comment>
<evidence type="ECO:0000256" key="4">
    <source>
        <dbReference type="ARBA" id="ARBA00022989"/>
    </source>
</evidence>
<dbReference type="PANTHER" id="PTHR13624:SF6">
    <property type="entry name" value="EMEI"/>
    <property type="match status" value="1"/>
</dbReference>
<dbReference type="EMBL" id="LHPF02000022">
    <property type="protein sequence ID" value="PSC70042.1"/>
    <property type="molecule type" value="Genomic_DNA"/>
</dbReference>
<dbReference type="Gene3D" id="2.30.30.40">
    <property type="entry name" value="SH3 Domains"/>
    <property type="match status" value="1"/>
</dbReference>
<dbReference type="InterPro" id="IPR019395">
    <property type="entry name" value="Transmembrane_161A/B"/>
</dbReference>
<feature type="transmembrane region" description="Helical" evidence="8">
    <location>
        <begin position="238"/>
        <end position="257"/>
    </location>
</feature>
<dbReference type="AlphaFoldDB" id="A0A2P6V7I0"/>
<keyword evidence="3 8" id="KW-0812">Transmembrane</keyword>
<comment type="similarity">
    <text evidence="2">Belongs to the TMEM161 family.</text>
</comment>
<evidence type="ECO:0000313" key="11">
    <source>
        <dbReference type="Proteomes" id="UP000239649"/>
    </source>
</evidence>
<keyword evidence="6" id="KW-0325">Glycoprotein</keyword>
<organism evidence="10 11">
    <name type="scientific">Micractinium conductrix</name>
    <dbReference type="NCBI Taxonomy" id="554055"/>
    <lineage>
        <taxon>Eukaryota</taxon>
        <taxon>Viridiplantae</taxon>
        <taxon>Chlorophyta</taxon>
        <taxon>core chlorophytes</taxon>
        <taxon>Trebouxiophyceae</taxon>
        <taxon>Chlorellales</taxon>
        <taxon>Chlorellaceae</taxon>
        <taxon>Chlorella clade</taxon>
        <taxon>Micractinium</taxon>
    </lineage>
</organism>
<feature type="transmembrane region" description="Helical" evidence="8">
    <location>
        <begin position="131"/>
        <end position="153"/>
    </location>
</feature>
<dbReference type="PANTHER" id="PTHR13624">
    <property type="entry name" value="RE42071P"/>
    <property type="match status" value="1"/>
</dbReference>
<evidence type="ECO:0000259" key="9">
    <source>
        <dbReference type="PROSITE" id="PS51781"/>
    </source>
</evidence>
<dbReference type="Proteomes" id="UP000239649">
    <property type="component" value="Unassembled WGS sequence"/>
</dbReference>
<dbReference type="PROSITE" id="PS51781">
    <property type="entry name" value="SH3B"/>
    <property type="match status" value="1"/>
</dbReference>
<keyword evidence="11" id="KW-1185">Reference proteome</keyword>
<evidence type="ECO:0000256" key="6">
    <source>
        <dbReference type="ARBA" id="ARBA00023180"/>
    </source>
</evidence>
<keyword evidence="4 8" id="KW-1133">Transmembrane helix</keyword>
<dbReference type="InterPro" id="IPR003646">
    <property type="entry name" value="SH3-like_bac-type"/>
</dbReference>
<gene>
    <name evidence="10" type="ORF">C2E20_6465</name>
</gene>
<feature type="region of interest" description="Disordered" evidence="7">
    <location>
        <begin position="51"/>
        <end position="72"/>
    </location>
</feature>
<evidence type="ECO:0000256" key="1">
    <source>
        <dbReference type="ARBA" id="ARBA00004141"/>
    </source>
</evidence>
<feature type="transmembrane region" description="Helical" evidence="8">
    <location>
        <begin position="463"/>
        <end position="481"/>
    </location>
</feature>
<reference evidence="10 11" key="1">
    <citation type="journal article" date="2018" name="Plant J.">
        <title>Genome sequences of Chlorella sorokiniana UTEX 1602 and Micractinium conductrix SAG 241.80: implications to maltose excretion by a green alga.</title>
        <authorList>
            <person name="Arriola M.B."/>
            <person name="Velmurugan N."/>
            <person name="Zhang Y."/>
            <person name="Plunkett M.H."/>
            <person name="Hondzo H."/>
            <person name="Barney B.M."/>
        </authorList>
    </citation>
    <scope>NUCLEOTIDE SEQUENCE [LARGE SCALE GENOMIC DNA]</scope>
    <source>
        <strain evidence="10 11">SAG 241.80</strain>
    </source>
</reference>
<feature type="transmembrane region" description="Helical" evidence="8">
    <location>
        <begin position="278"/>
        <end position="298"/>
    </location>
</feature>